<gene>
    <name evidence="1" type="ORF">GJU42_19745</name>
    <name evidence="2" type="ORF">SAMN06265349_101786</name>
</gene>
<protein>
    <submittedName>
        <fullName evidence="2">Uncharacterized protein</fullName>
    </submittedName>
</protein>
<dbReference type="OrthoDB" id="760490at2"/>
<dbReference type="PROSITE" id="PS51257">
    <property type="entry name" value="PROKAR_LIPOPROTEIN"/>
    <property type="match status" value="1"/>
</dbReference>
<evidence type="ECO:0000313" key="3">
    <source>
        <dbReference type="Proteomes" id="UP000317289"/>
    </source>
</evidence>
<dbReference type="Proteomes" id="UP000317289">
    <property type="component" value="Unassembled WGS sequence"/>
</dbReference>
<dbReference type="EMBL" id="WKKG01000012">
    <property type="protein sequence ID" value="MRX70213.1"/>
    <property type="molecule type" value="Genomic_DNA"/>
</dbReference>
<organism evidence="2 3">
    <name type="scientific">Flavobacterium resistens</name>
    <dbReference type="NCBI Taxonomy" id="443612"/>
    <lineage>
        <taxon>Bacteria</taxon>
        <taxon>Pseudomonadati</taxon>
        <taxon>Bacteroidota</taxon>
        <taxon>Flavobacteriia</taxon>
        <taxon>Flavobacteriales</taxon>
        <taxon>Flavobacteriaceae</taxon>
        <taxon>Flavobacterium</taxon>
    </lineage>
</organism>
<evidence type="ECO:0000313" key="2">
    <source>
        <dbReference type="EMBL" id="SMO43123.1"/>
    </source>
</evidence>
<proteinExistence type="predicted"/>
<accession>A0A521B7R5</accession>
<evidence type="ECO:0000313" key="4">
    <source>
        <dbReference type="Proteomes" id="UP000468990"/>
    </source>
</evidence>
<sequence length="211" mass="24309">MIQRITKTILFFLLSIFISCGQKDPNKQIDEGTIKGETYKSSDIGWTIEIPKGWSVISKDHIDSQESKGKEAIEKSSGQKVDMSQLKHLISFQKNQFNLFASTSEPFKEEYPGEYQENSKKLCNMIYQTYIDNKIKTDSSSGKEIIQGLEFNVFRTTIYAPDGKVILNQIMYNRLINGFDFGVNINYNNDEDKKAMLDAFKNSKFTKKFKQ</sequence>
<dbReference type="EMBL" id="FXTA01000001">
    <property type="protein sequence ID" value="SMO43123.1"/>
    <property type="molecule type" value="Genomic_DNA"/>
</dbReference>
<name>A0A521B7R5_9FLAO</name>
<keyword evidence="4" id="KW-1185">Reference proteome</keyword>
<evidence type="ECO:0000313" key="1">
    <source>
        <dbReference type="EMBL" id="MRX70213.1"/>
    </source>
</evidence>
<dbReference type="Proteomes" id="UP000468990">
    <property type="component" value="Unassembled WGS sequence"/>
</dbReference>
<reference evidence="1 4" key="2">
    <citation type="submission" date="2019-11" db="EMBL/GenBank/DDBJ databases">
        <title>Flavobacterium resistens genome.</title>
        <authorList>
            <person name="Wilson V.M."/>
            <person name="Newman J.D."/>
        </authorList>
    </citation>
    <scope>NUCLEOTIDE SEQUENCE [LARGE SCALE GENOMIC DNA]</scope>
    <source>
        <strain evidence="1 4">DSM 19382</strain>
    </source>
</reference>
<dbReference type="RefSeq" id="WP_142449438.1">
    <property type="nucleotide sequence ID" value="NZ_FXTA01000001.1"/>
</dbReference>
<reference evidence="2 3" key="1">
    <citation type="submission" date="2017-05" db="EMBL/GenBank/DDBJ databases">
        <authorList>
            <person name="Varghese N."/>
            <person name="Submissions S."/>
        </authorList>
    </citation>
    <scope>NUCLEOTIDE SEQUENCE [LARGE SCALE GENOMIC DNA]</scope>
    <source>
        <strain evidence="2 3">DSM 19382</strain>
    </source>
</reference>
<dbReference type="AlphaFoldDB" id="A0A521B7R5"/>